<evidence type="ECO:0000256" key="1">
    <source>
        <dbReference type="ARBA" id="ARBA00004141"/>
    </source>
</evidence>
<proteinExistence type="inferred from homology"/>
<feature type="transmembrane region" description="Helical" evidence="11">
    <location>
        <begin position="247"/>
        <end position="268"/>
    </location>
</feature>
<dbReference type="InterPro" id="IPR038770">
    <property type="entry name" value="Na+/solute_symporter_sf"/>
</dbReference>
<dbReference type="GO" id="GO:0006885">
    <property type="term" value="P:regulation of pH"/>
    <property type="evidence" value="ECO:0007669"/>
    <property type="project" value="TreeGrafter"/>
</dbReference>
<comment type="subcellular location">
    <subcellularLocation>
        <location evidence="1">Membrane</location>
        <topology evidence="1">Multi-pass membrane protein</topology>
    </subcellularLocation>
</comment>
<keyword evidence="7" id="KW-0406">Ion transport</keyword>
<dbReference type="InterPro" id="IPR006153">
    <property type="entry name" value="Cation/H_exchanger_TM"/>
</dbReference>
<keyword evidence="14" id="KW-1185">Reference proteome</keyword>
<dbReference type="GO" id="GO:1902600">
    <property type="term" value="P:proton transmembrane transport"/>
    <property type="evidence" value="ECO:0007669"/>
    <property type="project" value="InterPro"/>
</dbReference>
<dbReference type="PANTHER" id="PTHR32468:SF74">
    <property type="entry name" value="CATION_H(+) ANTIPORTER 21-RELATED"/>
    <property type="match status" value="1"/>
</dbReference>
<evidence type="ECO:0000259" key="13">
    <source>
        <dbReference type="Pfam" id="PF23256"/>
    </source>
</evidence>
<organism evidence="14 15">
    <name type="scientific">Prunus avium</name>
    <name type="common">Cherry</name>
    <name type="synonym">Cerasus avium</name>
    <dbReference type="NCBI Taxonomy" id="42229"/>
    <lineage>
        <taxon>Eukaryota</taxon>
        <taxon>Viridiplantae</taxon>
        <taxon>Streptophyta</taxon>
        <taxon>Embryophyta</taxon>
        <taxon>Tracheophyta</taxon>
        <taxon>Spermatophyta</taxon>
        <taxon>Magnoliopsida</taxon>
        <taxon>eudicotyledons</taxon>
        <taxon>Gunneridae</taxon>
        <taxon>Pentapetalae</taxon>
        <taxon>rosids</taxon>
        <taxon>fabids</taxon>
        <taxon>Rosales</taxon>
        <taxon>Rosaceae</taxon>
        <taxon>Amygdaloideae</taxon>
        <taxon>Amygdaleae</taxon>
        <taxon>Prunus</taxon>
    </lineage>
</organism>
<evidence type="ECO:0000256" key="3">
    <source>
        <dbReference type="ARBA" id="ARBA00022538"/>
    </source>
</evidence>
<feature type="transmembrane region" description="Helical" evidence="11">
    <location>
        <begin position="55"/>
        <end position="77"/>
    </location>
</feature>
<dbReference type="Gene3D" id="1.20.1530.20">
    <property type="match status" value="1"/>
</dbReference>
<feature type="transmembrane region" description="Helical" evidence="11">
    <location>
        <begin position="373"/>
        <end position="394"/>
    </location>
</feature>
<dbReference type="GO" id="GO:0006813">
    <property type="term" value="P:potassium ion transport"/>
    <property type="evidence" value="ECO:0007669"/>
    <property type="project" value="UniProtKB-KW"/>
</dbReference>
<feature type="transmembrane region" description="Helical" evidence="11">
    <location>
        <begin position="219"/>
        <end position="241"/>
    </location>
</feature>
<feature type="transmembrane region" description="Helical" evidence="11">
    <location>
        <begin position="406"/>
        <end position="425"/>
    </location>
</feature>
<evidence type="ECO:0000256" key="6">
    <source>
        <dbReference type="ARBA" id="ARBA00022989"/>
    </source>
</evidence>
<evidence type="ECO:0000256" key="2">
    <source>
        <dbReference type="ARBA" id="ARBA00022448"/>
    </source>
</evidence>
<dbReference type="InterPro" id="IPR057291">
    <property type="entry name" value="CHX17_2nd"/>
</dbReference>
<feature type="transmembrane region" description="Helical" evidence="11">
    <location>
        <begin position="188"/>
        <end position="207"/>
    </location>
</feature>
<evidence type="ECO:0000256" key="8">
    <source>
        <dbReference type="ARBA" id="ARBA00023136"/>
    </source>
</evidence>
<feature type="transmembrane region" description="Helical" evidence="11">
    <location>
        <begin position="437"/>
        <end position="459"/>
    </location>
</feature>
<evidence type="ECO:0000256" key="4">
    <source>
        <dbReference type="ARBA" id="ARBA00022692"/>
    </source>
</evidence>
<dbReference type="GO" id="GO:0015297">
    <property type="term" value="F:antiporter activity"/>
    <property type="evidence" value="ECO:0007669"/>
    <property type="project" value="InterPro"/>
</dbReference>
<evidence type="ECO:0000313" key="15">
    <source>
        <dbReference type="RefSeq" id="XP_021819226.1"/>
    </source>
</evidence>
<dbReference type="Proteomes" id="UP000515124">
    <property type="component" value="Unplaced"/>
</dbReference>
<keyword evidence="4 11" id="KW-0812">Transmembrane</keyword>
<dbReference type="InterPro" id="IPR050794">
    <property type="entry name" value="CPA2_transporter"/>
</dbReference>
<dbReference type="GO" id="GO:0012505">
    <property type="term" value="C:endomembrane system"/>
    <property type="evidence" value="ECO:0007669"/>
    <property type="project" value="TreeGrafter"/>
</dbReference>
<evidence type="ECO:0000256" key="9">
    <source>
        <dbReference type="ARBA" id="ARBA00038341"/>
    </source>
</evidence>
<keyword evidence="3" id="KW-0633">Potassium transport</keyword>
<dbReference type="KEGG" id="pavi:110761132"/>
<reference evidence="15" key="1">
    <citation type="submission" date="2025-08" db="UniProtKB">
        <authorList>
            <consortium name="RefSeq"/>
        </authorList>
    </citation>
    <scope>IDENTIFICATION</scope>
</reference>
<evidence type="ECO:0000259" key="12">
    <source>
        <dbReference type="Pfam" id="PF00999"/>
    </source>
</evidence>
<protein>
    <submittedName>
        <fullName evidence="15">Cation/H(+) antiporter 15-like</fullName>
    </submittedName>
</protein>
<feature type="transmembrane region" description="Helical" evidence="11">
    <location>
        <begin position="289"/>
        <end position="316"/>
    </location>
</feature>
<dbReference type="AlphaFoldDB" id="A0A6P5SZR4"/>
<dbReference type="GO" id="GO:0016020">
    <property type="term" value="C:membrane"/>
    <property type="evidence" value="ECO:0007669"/>
    <property type="project" value="UniProtKB-SubCell"/>
</dbReference>
<feature type="compositionally biased region" description="Acidic residues" evidence="10">
    <location>
        <begin position="706"/>
        <end position="726"/>
    </location>
</feature>
<gene>
    <name evidence="15" type="primary">LOC110761132</name>
</gene>
<dbReference type="RefSeq" id="XP_021819226.1">
    <property type="nucleotide sequence ID" value="XM_021963534.1"/>
</dbReference>
<keyword evidence="5" id="KW-0630">Potassium</keyword>
<sequence length="841" mass="92082">MGSITGTRSYGGDTRSYAGESYTVFADSKDELRACYNKTISPTGLWRVENPLMQALPVTVIKLIMAMVSTRLAMLLLKPFYQPRIVADILGGFLMSRNMRGDLYPQLFPISNTVVAETLANLALVYHMFLVGLELDFKPILRARRKAVSIALTGMVFSILTGWVLYRYILLKDFAKQTKNMGTKNGSFFWGITLGTTNFLDLAKILADLKLLYSDVGGLALSASVISDLCSWILLLLGTAIVKSRPLLTVGSTLAFVVLCVFVVRPALVRIINRRRGAQENGNDNELACYVMAGVVLCGLITDACGSHSIVGAFVLGIIIPKGEFSSMLTEKMGNFVRGILMPFFYLINSRRLSFHDILNTKDPEEAKTGTNIYRVVLINMVAYAAKIVSTFVACLLNKMSPRDSLTVGVLMNTKGLLALIILNSARDLKILNKQSFTLMMVVIWIMTFFVGPFLALFYKSSARPLVQYKQRNVRSVGPNTELRILACTHTSRKMSGIIDLIDSSNPTEKSPIHVIVTHLVELTGHASAMLVVHNTCKPSGTNTTTSDTHSTDYDSSNGFQLYAQQREGIVTVQTITAVSPYATMHEDICNLAEENRVSLIIIPFHKQSAISDGGAAVQDSNYSHLKCLNNNLIANARCSVGIFVDHGLGTSNSGHHFAILFIGGEDDREALAYAGRMVGHPKVMITVIRFNLNSNKGAPKVYSNDNDDVDDGDSDSDGDSDGDDEILEAMTSIGKQKKLDDLFIDEFRLRSMSDASLEFLEKSVTSWEQTLTLISAMEGDYDMFIVGRSHGSNSNDTSTMLLECSDSNEMGVLGDALVSSTFSGSTSILVVQQGEDLDIV</sequence>
<keyword evidence="6 11" id="KW-1133">Transmembrane helix</keyword>
<dbReference type="PANTHER" id="PTHR32468">
    <property type="entry name" value="CATION/H + ANTIPORTER"/>
    <property type="match status" value="1"/>
</dbReference>
<feature type="domain" description="Cation/H+ exchanger transmembrane" evidence="12">
    <location>
        <begin position="69"/>
        <end position="455"/>
    </location>
</feature>
<dbReference type="GeneID" id="110761132"/>
<feature type="transmembrane region" description="Helical" evidence="11">
    <location>
        <begin position="147"/>
        <end position="168"/>
    </location>
</feature>
<keyword evidence="2" id="KW-0813">Transport</keyword>
<evidence type="ECO:0000256" key="5">
    <source>
        <dbReference type="ARBA" id="ARBA00022958"/>
    </source>
</evidence>
<keyword evidence="8 11" id="KW-0472">Membrane</keyword>
<evidence type="ECO:0000256" key="10">
    <source>
        <dbReference type="SAM" id="MobiDB-lite"/>
    </source>
</evidence>
<feature type="transmembrane region" description="Helical" evidence="11">
    <location>
        <begin position="336"/>
        <end position="353"/>
    </location>
</feature>
<dbReference type="Pfam" id="PF23256">
    <property type="entry name" value="CHX17_2nd"/>
    <property type="match status" value="1"/>
</dbReference>
<comment type="similarity">
    <text evidence="9">Belongs to the monovalent cation:proton antiporter 2 (CPA2) transporter (TC 2.A.37) family. CHX (TC 2.A.37.4) subfamily.</text>
</comment>
<accession>A0A6P5SZR4</accession>
<evidence type="ECO:0000313" key="14">
    <source>
        <dbReference type="Proteomes" id="UP000515124"/>
    </source>
</evidence>
<evidence type="ECO:0000256" key="7">
    <source>
        <dbReference type="ARBA" id="ARBA00023065"/>
    </source>
</evidence>
<dbReference type="Pfam" id="PF00999">
    <property type="entry name" value="Na_H_Exchanger"/>
    <property type="match status" value="1"/>
</dbReference>
<feature type="region of interest" description="Disordered" evidence="10">
    <location>
        <begin position="700"/>
        <end position="726"/>
    </location>
</feature>
<evidence type="ECO:0000256" key="11">
    <source>
        <dbReference type="SAM" id="Phobius"/>
    </source>
</evidence>
<feature type="domain" description="Cation/H(+) antiporter central" evidence="13">
    <location>
        <begin position="517"/>
        <end position="651"/>
    </location>
</feature>
<name>A0A6P5SZR4_PRUAV</name>